<comment type="caution">
    <text evidence="7">The sequence shown here is derived from an EMBL/GenBank/DDBJ whole genome shotgun (WGS) entry which is preliminary data.</text>
</comment>
<comment type="subcellular location">
    <subcellularLocation>
        <location evidence="6">Cell membrane</location>
        <topology evidence="6">Lipid-anchor</topology>
    </subcellularLocation>
</comment>
<feature type="signal peptide" evidence="6">
    <location>
        <begin position="1"/>
        <end position="21"/>
    </location>
</feature>
<comment type="similarity">
    <text evidence="1 6">Belongs to the bacterial solute-binding protein 1 family.</text>
</comment>
<dbReference type="InterPro" id="IPR006061">
    <property type="entry name" value="SBP_1_CS"/>
</dbReference>
<evidence type="ECO:0000313" key="8">
    <source>
        <dbReference type="Proteomes" id="UP000239047"/>
    </source>
</evidence>
<dbReference type="GO" id="GO:0015768">
    <property type="term" value="P:maltose transport"/>
    <property type="evidence" value="ECO:0007669"/>
    <property type="project" value="TreeGrafter"/>
</dbReference>
<dbReference type="Pfam" id="PF13416">
    <property type="entry name" value="SBP_bac_8"/>
    <property type="match status" value="1"/>
</dbReference>
<name>A0A2S5GDF6_9BACL</name>
<feature type="chain" id="PRO_5015374518" description="Maltodextrin-binding protein" evidence="6">
    <location>
        <begin position="22"/>
        <end position="416"/>
    </location>
</feature>
<reference evidence="7 8" key="1">
    <citation type="submission" date="2018-02" db="EMBL/GenBank/DDBJ databases">
        <title>Jeotgalibacillus proteolyticum sp. nov. a protease producing bacterium isolated from ocean sediments of Laizhou Bay.</title>
        <authorList>
            <person name="Li Y."/>
        </authorList>
    </citation>
    <scope>NUCLEOTIDE SEQUENCE [LARGE SCALE GENOMIC DNA]</scope>
    <source>
        <strain evidence="7 8">22-7</strain>
    </source>
</reference>
<protein>
    <recommendedName>
        <fullName evidence="5 6">Maltodextrin-binding protein</fullName>
    </recommendedName>
</protein>
<dbReference type="GO" id="GO:1901982">
    <property type="term" value="F:maltose binding"/>
    <property type="evidence" value="ECO:0007669"/>
    <property type="project" value="TreeGrafter"/>
</dbReference>
<sequence length="416" mass="45206">MKKIRQMLLISALAVSTAACAPDRESDQSGATQEAGALPEELLVWAPDGEISAIEDQASRFTDETGINVRVVPFGQADQTEAIVLDGPAGKGPDLFFQPGVGNLAVQGLVQPMEVAQEILDTYSNGSLDALSYEGELYGLPAVVESLALYYNKELVPEAPETMEELEQIAESLTDDANDEFGFLYPVNDFYFSYPFMAGYGAYILGEEGEDAYDLEDVGLANEGGVQGASLIQGWFEKEYMPVGITMDVTNGLFSDGKVGAIINGPWARYDFEEALGENLGTAPLPQLDNGEYPQTFLGTKGWMLSAYSEHPEEATELAVYFTNEDSLKEYFESTGEIPANSAILASEEFLNNPILNGFAVQLERAKPFPNVAALSAVWQPMADALTFITQGDDVKETLEDGVSTIEQDIEMNYKQ</sequence>
<dbReference type="Gene3D" id="3.40.190.10">
    <property type="entry name" value="Periplasmic binding protein-like II"/>
    <property type="match status" value="2"/>
</dbReference>
<evidence type="ECO:0000256" key="5">
    <source>
        <dbReference type="ARBA" id="ARBA00030303"/>
    </source>
</evidence>
<dbReference type="InterPro" id="IPR006059">
    <property type="entry name" value="SBP"/>
</dbReference>
<dbReference type="PROSITE" id="PS01037">
    <property type="entry name" value="SBP_BACTERIAL_1"/>
    <property type="match status" value="1"/>
</dbReference>
<accession>A0A2S5GDF6</accession>
<keyword evidence="3 6" id="KW-0762">Sugar transport</keyword>
<organism evidence="7 8">
    <name type="scientific">Jeotgalibacillus proteolyticus</name>
    <dbReference type="NCBI Taxonomy" id="2082395"/>
    <lineage>
        <taxon>Bacteria</taxon>
        <taxon>Bacillati</taxon>
        <taxon>Bacillota</taxon>
        <taxon>Bacilli</taxon>
        <taxon>Bacillales</taxon>
        <taxon>Caryophanaceae</taxon>
        <taxon>Jeotgalibacillus</taxon>
    </lineage>
</organism>
<dbReference type="PANTHER" id="PTHR30061:SF50">
    <property type="entry name" value="MALTOSE_MALTODEXTRIN-BINDING PERIPLASMIC PROTEIN"/>
    <property type="match status" value="1"/>
</dbReference>
<dbReference type="InterPro" id="IPR006060">
    <property type="entry name" value="Maltose/Cyclodextrin-bd"/>
</dbReference>
<dbReference type="AlphaFoldDB" id="A0A2S5GDF6"/>
<gene>
    <name evidence="7" type="ORF">C4B60_09870</name>
</gene>
<dbReference type="GO" id="GO:0055052">
    <property type="term" value="C:ATP-binding cassette (ABC) transporter complex, substrate-binding subunit-containing"/>
    <property type="evidence" value="ECO:0007669"/>
    <property type="project" value="TreeGrafter"/>
</dbReference>
<evidence type="ECO:0000313" key="7">
    <source>
        <dbReference type="EMBL" id="PPA71072.1"/>
    </source>
</evidence>
<keyword evidence="8" id="KW-1185">Reference proteome</keyword>
<keyword evidence="2 6" id="KW-0813">Transport</keyword>
<keyword evidence="4 6" id="KW-0732">Signal</keyword>
<dbReference type="GO" id="GO:0042956">
    <property type="term" value="P:maltodextrin transmembrane transport"/>
    <property type="evidence" value="ECO:0007669"/>
    <property type="project" value="TreeGrafter"/>
</dbReference>
<dbReference type="Proteomes" id="UP000239047">
    <property type="component" value="Unassembled WGS sequence"/>
</dbReference>
<dbReference type="GO" id="GO:0015144">
    <property type="term" value="F:carbohydrate transmembrane transporter activity"/>
    <property type="evidence" value="ECO:0007669"/>
    <property type="project" value="InterPro"/>
</dbReference>
<keyword evidence="6" id="KW-1003">Cell membrane</keyword>
<proteinExistence type="inferred from homology"/>
<keyword evidence="6" id="KW-0449">Lipoprotein</keyword>
<dbReference type="PRINTS" id="PR00181">
    <property type="entry name" value="MALTOSEBP"/>
</dbReference>
<dbReference type="RefSeq" id="WP_104057821.1">
    <property type="nucleotide sequence ID" value="NZ_PREZ01000003.1"/>
</dbReference>
<evidence type="ECO:0000256" key="6">
    <source>
        <dbReference type="RuleBase" id="RU365005"/>
    </source>
</evidence>
<dbReference type="OrthoDB" id="9766758at2"/>
<dbReference type="PANTHER" id="PTHR30061">
    <property type="entry name" value="MALTOSE-BINDING PERIPLASMIC PROTEIN"/>
    <property type="match status" value="1"/>
</dbReference>
<keyword evidence="6" id="KW-0472">Membrane</keyword>
<dbReference type="PROSITE" id="PS51257">
    <property type="entry name" value="PROKAR_LIPOPROTEIN"/>
    <property type="match status" value="1"/>
</dbReference>
<evidence type="ECO:0000256" key="3">
    <source>
        <dbReference type="ARBA" id="ARBA00022597"/>
    </source>
</evidence>
<dbReference type="SUPFAM" id="SSF53850">
    <property type="entry name" value="Periplasmic binding protein-like II"/>
    <property type="match status" value="1"/>
</dbReference>
<dbReference type="EMBL" id="PREZ01000003">
    <property type="protein sequence ID" value="PPA71072.1"/>
    <property type="molecule type" value="Genomic_DNA"/>
</dbReference>
<evidence type="ECO:0000256" key="2">
    <source>
        <dbReference type="ARBA" id="ARBA00022448"/>
    </source>
</evidence>
<evidence type="ECO:0000256" key="1">
    <source>
        <dbReference type="ARBA" id="ARBA00008520"/>
    </source>
</evidence>
<evidence type="ECO:0000256" key="4">
    <source>
        <dbReference type="ARBA" id="ARBA00022729"/>
    </source>
</evidence>